<keyword evidence="6 11" id="KW-0479">Metal-binding</keyword>
<dbReference type="GO" id="GO:0016740">
    <property type="term" value="F:transferase activity"/>
    <property type="evidence" value="ECO:0007669"/>
    <property type="project" value="UniProtKB-KW"/>
</dbReference>
<evidence type="ECO:0000256" key="5">
    <source>
        <dbReference type="ARBA" id="ARBA00022679"/>
    </source>
</evidence>
<accession>A0ABW3B1F2</accession>
<evidence type="ECO:0000256" key="9">
    <source>
        <dbReference type="ARBA" id="ARBA00031306"/>
    </source>
</evidence>
<name>A0ABW3B1F2_9FLAO</name>
<comment type="catalytic activity">
    <reaction evidence="10 11">
        <text>L-threonyl-[protein] + FAD = FMN-L-threonyl-[protein] + AMP + H(+)</text>
        <dbReference type="Rhea" id="RHEA:36847"/>
        <dbReference type="Rhea" id="RHEA-COMP:11060"/>
        <dbReference type="Rhea" id="RHEA-COMP:11061"/>
        <dbReference type="ChEBI" id="CHEBI:15378"/>
        <dbReference type="ChEBI" id="CHEBI:30013"/>
        <dbReference type="ChEBI" id="CHEBI:57692"/>
        <dbReference type="ChEBI" id="CHEBI:74257"/>
        <dbReference type="ChEBI" id="CHEBI:456215"/>
        <dbReference type="EC" id="2.7.1.180"/>
    </reaction>
</comment>
<proteinExistence type="inferred from homology"/>
<keyword evidence="8 11" id="KW-0460">Magnesium</keyword>
<dbReference type="SUPFAM" id="SSF143631">
    <property type="entry name" value="ApbE-like"/>
    <property type="match status" value="1"/>
</dbReference>
<evidence type="ECO:0000256" key="10">
    <source>
        <dbReference type="ARBA" id="ARBA00048540"/>
    </source>
</evidence>
<gene>
    <name evidence="12" type="ORF">ACFQZJ_05480</name>
</gene>
<evidence type="ECO:0000256" key="8">
    <source>
        <dbReference type="ARBA" id="ARBA00022842"/>
    </source>
</evidence>
<evidence type="ECO:0000256" key="6">
    <source>
        <dbReference type="ARBA" id="ARBA00022723"/>
    </source>
</evidence>
<evidence type="ECO:0000313" key="12">
    <source>
        <dbReference type="EMBL" id="MFD0796900.1"/>
    </source>
</evidence>
<evidence type="ECO:0000313" key="13">
    <source>
        <dbReference type="Proteomes" id="UP001597012"/>
    </source>
</evidence>
<comment type="caution">
    <text evidence="12">The sequence shown here is derived from an EMBL/GenBank/DDBJ whole genome shotgun (WGS) entry which is preliminary data.</text>
</comment>
<keyword evidence="7 11" id="KW-0274">FAD</keyword>
<comment type="similarity">
    <text evidence="11">Belongs to the ApbE family.</text>
</comment>
<dbReference type="PIRSF" id="PIRSF006268">
    <property type="entry name" value="ApbE"/>
    <property type="match status" value="1"/>
</dbReference>
<keyword evidence="4 11" id="KW-0285">Flavoprotein</keyword>
<dbReference type="EMBL" id="JBHTHY010000003">
    <property type="protein sequence ID" value="MFD0796900.1"/>
    <property type="molecule type" value="Genomic_DNA"/>
</dbReference>
<protein>
    <recommendedName>
        <fullName evidence="3 11">FAD:protein FMN transferase</fullName>
        <ecNumber evidence="2 11">2.7.1.180</ecNumber>
    </recommendedName>
    <alternativeName>
        <fullName evidence="9 11">Flavin transferase</fullName>
    </alternativeName>
</protein>
<dbReference type="Proteomes" id="UP001597012">
    <property type="component" value="Unassembled WGS sequence"/>
</dbReference>
<evidence type="ECO:0000256" key="2">
    <source>
        <dbReference type="ARBA" id="ARBA00011955"/>
    </source>
</evidence>
<organism evidence="12 13">
    <name type="scientific">Maribacter chungangensis</name>
    <dbReference type="NCBI Taxonomy" id="1069117"/>
    <lineage>
        <taxon>Bacteria</taxon>
        <taxon>Pseudomonadati</taxon>
        <taxon>Bacteroidota</taxon>
        <taxon>Flavobacteriia</taxon>
        <taxon>Flavobacteriales</taxon>
        <taxon>Flavobacteriaceae</taxon>
        <taxon>Maribacter</taxon>
    </lineage>
</organism>
<dbReference type="InterPro" id="IPR024932">
    <property type="entry name" value="ApbE"/>
</dbReference>
<dbReference type="InterPro" id="IPR003374">
    <property type="entry name" value="ApbE-like_sf"/>
</dbReference>
<dbReference type="EC" id="2.7.1.180" evidence="2 11"/>
<comment type="cofactor">
    <cofactor evidence="1">
        <name>Mg(2+)</name>
        <dbReference type="ChEBI" id="CHEBI:18420"/>
    </cofactor>
</comment>
<dbReference type="Gene3D" id="3.10.520.10">
    <property type="entry name" value="ApbE-like domains"/>
    <property type="match status" value="1"/>
</dbReference>
<sequence>MIGIIGRCLLGVGFSYGVFLQCAKGNITTILCFFFLFVGFAQDKDYVTVKKAATLMGTRFDITVVSVDEELGYINIQEAVGEITRIEKLISSWDADSETSLINDNAGIKPVKVSLELFKLIERSKQISEITNGAFDITFAGMDTIWKFDGSMTGMPSASQIAKAKTTVGYEKIILDASEQSVFLSQKGMKISFGAIGKGYAADKAKELLVSKQVVAGVINAAGDISAWGKKVSGEKWLIGIANPLSKDTIFSWIPLLESSVATAGTSERFVTINGQRFGDLIDPRTGYPATGINRVSVFSKSAELCDALATAIMVMGRDAGLALVNQLGGTEVIIIDSDNTLVKSNGLILDKAP</sequence>
<evidence type="ECO:0000256" key="1">
    <source>
        <dbReference type="ARBA" id="ARBA00001946"/>
    </source>
</evidence>
<evidence type="ECO:0000256" key="11">
    <source>
        <dbReference type="PIRNR" id="PIRNR006268"/>
    </source>
</evidence>
<evidence type="ECO:0000256" key="4">
    <source>
        <dbReference type="ARBA" id="ARBA00022630"/>
    </source>
</evidence>
<dbReference type="PANTHER" id="PTHR30040">
    <property type="entry name" value="THIAMINE BIOSYNTHESIS LIPOPROTEIN APBE"/>
    <property type="match status" value="1"/>
</dbReference>
<evidence type="ECO:0000256" key="7">
    <source>
        <dbReference type="ARBA" id="ARBA00022827"/>
    </source>
</evidence>
<keyword evidence="5 11" id="KW-0808">Transferase</keyword>
<dbReference type="RefSeq" id="WP_379932867.1">
    <property type="nucleotide sequence ID" value="NZ_JBHTHY010000003.1"/>
</dbReference>
<keyword evidence="13" id="KW-1185">Reference proteome</keyword>
<dbReference type="Pfam" id="PF02424">
    <property type="entry name" value="ApbE"/>
    <property type="match status" value="1"/>
</dbReference>
<evidence type="ECO:0000256" key="3">
    <source>
        <dbReference type="ARBA" id="ARBA00016337"/>
    </source>
</evidence>
<reference evidence="13" key="1">
    <citation type="journal article" date="2019" name="Int. J. Syst. Evol. Microbiol.">
        <title>The Global Catalogue of Microorganisms (GCM) 10K type strain sequencing project: providing services to taxonomists for standard genome sequencing and annotation.</title>
        <authorList>
            <consortium name="The Broad Institute Genomics Platform"/>
            <consortium name="The Broad Institute Genome Sequencing Center for Infectious Disease"/>
            <person name="Wu L."/>
            <person name="Ma J."/>
        </authorList>
    </citation>
    <scope>NUCLEOTIDE SEQUENCE [LARGE SCALE GENOMIC DNA]</scope>
    <source>
        <strain evidence="13">CCUG 61948</strain>
    </source>
</reference>
<dbReference type="PANTHER" id="PTHR30040:SF2">
    <property type="entry name" value="FAD:PROTEIN FMN TRANSFERASE"/>
    <property type="match status" value="1"/>
</dbReference>